<feature type="domain" description="HTH tetR-type" evidence="7">
    <location>
        <begin position="1"/>
        <end position="60"/>
    </location>
</feature>
<evidence type="ECO:0000256" key="6">
    <source>
        <dbReference type="PROSITE-ProRule" id="PRU00335"/>
    </source>
</evidence>
<dbReference type="PANTHER" id="PTHR30055:SF151">
    <property type="entry name" value="TRANSCRIPTIONAL REGULATORY PROTEIN"/>
    <property type="match status" value="1"/>
</dbReference>
<evidence type="ECO:0000256" key="2">
    <source>
        <dbReference type="ARBA" id="ARBA00022491"/>
    </source>
</evidence>
<accession>A0A329YCK5</accession>
<dbReference type="PRINTS" id="PR00455">
    <property type="entry name" value="HTHTETR"/>
</dbReference>
<keyword evidence="4 6" id="KW-0238">DNA-binding</keyword>
<dbReference type="SUPFAM" id="SSF48498">
    <property type="entry name" value="Tetracyclin repressor-like, C-terminal domain"/>
    <property type="match status" value="1"/>
</dbReference>
<dbReference type="Gene3D" id="1.10.357.10">
    <property type="entry name" value="Tetracycline Repressor, domain 2"/>
    <property type="match status" value="1"/>
</dbReference>
<sequence>MPLDRILSAALRIADEEGTQALTMRRLASELNSSTAMLYRHFESRADLVLQIVDYVFKEAELFALPFPQTDWRQACRSLARRMFAVLGQHRGVAQLLLEATPNGPHAMVLRERCLAMMLDNGFAPPLAARAYATLARFVLGFAIQVGRQDAAQSAAFHQLDRAAFPATYALADELPVPLEEEFAFGLDLMIAGLEAFTF</sequence>
<evidence type="ECO:0000256" key="4">
    <source>
        <dbReference type="ARBA" id="ARBA00023125"/>
    </source>
</evidence>
<dbReference type="SUPFAM" id="SSF46689">
    <property type="entry name" value="Homeodomain-like"/>
    <property type="match status" value="1"/>
</dbReference>
<comment type="function">
    <text evidence="1">TetR is the repressor of the tetracycline resistance element; its N-terminal region forms a helix-turn-helix structure and binds DNA. Binding of tetracycline to TetR reduces the repressor affinity for the tetracycline resistance gene (tetA) promoter operator sites.</text>
</comment>
<feature type="DNA-binding region" description="H-T-H motif" evidence="6">
    <location>
        <begin position="23"/>
        <end position="42"/>
    </location>
</feature>
<evidence type="ECO:0000259" key="7">
    <source>
        <dbReference type="PROSITE" id="PS50977"/>
    </source>
</evidence>
<dbReference type="PROSITE" id="PS50977">
    <property type="entry name" value="HTH_TETR_2"/>
    <property type="match status" value="1"/>
</dbReference>
<dbReference type="GO" id="GO:0045892">
    <property type="term" value="P:negative regulation of DNA-templated transcription"/>
    <property type="evidence" value="ECO:0007669"/>
    <property type="project" value="InterPro"/>
</dbReference>
<protein>
    <submittedName>
        <fullName evidence="8">TetR/AcrR family transcriptional regulator</fullName>
    </submittedName>
</protein>
<proteinExistence type="predicted"/>
<dbReference type="InterPro" id="IPR050109">
    <property type="entry name" value="HTH-type_TetR-like_transc_reg"/>
</dbReference>
<dbReference type="GO" id="GO:0000976">
    <property type="term" value="F:transcription cis-regulatory region binding"/>
    <property type="evidence" value="ECO:0007669"/>
    <property type="project" value="TreeGrafter"/>
</dbReference>
<comment type="caution">
    <text evidence="8">The sequence shown here is derived from an EMBL/GenBank/DDBJ whole genome shotgun (WGS) entry which is preliminary data.</text>
</comment>
<dbReference type="Pfam" id="PF02909">
    <property type="entry name" value="TetR_C_1"/>
    <property type="match status" value="1"/>
</dbReference>
<dbReference type="Gene3D" id="1.10.10.60">
    <property type="entry name" value="Homeodomain-like"/>
    <property type="match status" value="1"/>
</dbReference>
<dbReference type="OrthoDB" id="329481at2"/>
<name>A0A329YCK5_RHITR</name>
<dbReference type="Pfam" id="PF00440">
    <property type="entry name" value="TetR_N"/>
    <property type="match status" value="1"/>
</dbReference>
<evidence type="ECO:0000256" key="1">
    <source>
        <dbReference type="ARBA" id="ARBA00002856"/>
    </source>
</evidence>
<dbReference type="GO" id="GO:0003700">
    <property type="term" value="F:DNA-binding transcription factor activity"/>
    <property type="evidence" value="ECO:0007669"/>
    <property type="project" value="TreeGrafter"/>
</dbReference>
<keyword evidence="3" id="KW-0805">Transcription regulation</keyword>
<keyword evidence="5" id="KW-0804">Transcription</keyword>
<dbReference type="EMBL" id="QMKK01000032">
    <property type="protein sequence ID" value="RAX41186.1"/>
    <property type="molecule type" value="Genomic_DNA"/>
</dbReference>
<dbReference type="InterPro" id="IPR036271">
    <property type="entry name" value="Tet_transcr_reg_TetR-rel_C_sf"/>
</dbReference>
<dbReference type="InterPro" id="IPR004111">
    <property type="entry name" value="Repressor_TetR_C"/>
</dbReference>
<keyword evidence="2" id="KW-0678">Repressor</keyword>
<evidence type="ECO:0000313" key="9">
    <source>
        <dbReference type="Proteomes" id="UP000251205"/>
    </source>
</evidence>
<evidence type="ECO:0000256" key="3">
    <source>
        <dbReference type="ARBA" id="ARBA00023015"/>
    </source>
</evidence>
<dbReference type="InterPro" id="IPR009057">
    <property type="entry name" value="Homeodomain-like_sf"/>
</dbReference>
<reference evidence="8 9" key="1">
    <citation type="submission" date="2018-06" db="EMBL/GenBank/DDBJ databases">
        <title>Whole Genome Sequence of an efficient microsymbiont, Rhizobium tropici.</title>
        <authorList>
            <person name="Srinivasan R."/>
            <person name="Singh H.V."/>
            <person name="Srivastava R."/>
            <person name="Kumari B."/>
            <person name="Radhakrishna A."/>
        </authorList>
    </citation>
    <scope>NUCLEOTIDE SEQUENCE [LARGE SCALE GENOMIC DNA]</scope>
    <source>
        <strain evidence="8 9">IGFRI Rhizo-19</strain>
    </source>
</reference>
<dbReference type="PRINTS" id="PR00400">
    <property type="entry name" value="TETREPRESSOR"/>
</dbReference>
<gene>
    <name evidence="8" type="ORF">DQ393_12780</name>
</gene>
<dbReference type="InterPro" id="IPR003012">
    <property type="entry name" value="Tet_transcr_reg_TetR"/>
</dbReference>
<dbReference type="Proteomes" id="UP000251205">
    <property type="component" value="Unassembled WGS sequence"/>
</dbReference>
<dbReference type="GO" id="GO:0046677">
    <property type="term" value="P:response to antibiotic"/>
    <property type="evidence" value="ECO:0007669"/>
    <property type="project" value="InterPro"/>
</dbReference>
<evidence type="ECO:0000256" key="5">
    <source>
        <dbReference type="ARBA" id="ARBA00023163"/>
    </source>
</evidence>
<dbReference type="PANTHER" id="PTHR30055">
    <property type="entry name" value="HTH-TYPE TRANSCRIPTIONAL REGULATOR RUTR"/>
    <property type="match status" value="1"/>
</dbReference>
<organism evidence="8 9">
    <name type="scientific">Rhizobium tropici</name>
    <dbReference type="NCBI Taxonomy" id="398"/>
    <lineage>
        <taxon>Bacteria</taxon>
        <taxon>Pseudomonadati</taxon>
        <taxon>Pseudomonadota</taxon>
        <taxon>Alphaproteobacteria</taxon>
        <taxon>Hyphomicrobiales</taxon>
        <taxon>Rhizobiaceae</taxon>
        <taxon>Rhizobium/Agrobacterium group</taxon>
        <taxon>Rhizobium</taxon>
    </lineage>
</organism>
<dbReference type="InterPro" id="IPR001647">
    <property type="entry name" value="HTH_TetR"/>
</dbReference>
<dbReference type="AlphaFoldDB" id="A0A329YCK5"/>
<evidence type="ECO:0000313" key="8">
    <source>
        <dbReference type="EMBL" id="RAX41186.1"/>
    </source>
</evidence>